<comment type="caution">
    <text evidence="2">The sequence shown here is derived from an EMBL/GenBank/DDBJ whole genome shotgun (WGS) entry which is preliminary data.</text>
</comment>
<gene>
    <name evidence="2" type="ORF">EB796_012018</name>
</gene>
<dbReference type="Proteomes" id="UP000593567">
    <property type="component" value="Unassembled WGS sequence"/>
</dbReference>
<evidence type="ECO:0000256" key="1">
    <source>
        <dbReference type="SAM" id="SignalP"/>
    </source>
</evidence>
<accession>A0A7J7JUQ0</accession>
<evidence type="ECO:0000313" key="2">
    <source>
        <dbReference type="EMBL" id="KAF6029687.1"/>
    </source>
</evidence>
<dbReference type="EMBL" id="VXIV02001797">
    <property type="protein sequence ID" value="KAF6029687.1"/>
    <property type="molecule type" value="Genomic_DNA"/>
</dbReference>
<protein>
    <submittedName>
        <fullName evidence="2">Uncharacterized protein</fullName>
    </submittedName>
</protein>
<name>A0A7J7JUQ0_BUGNE</name>
<evidence type="ECO:0000313" key="3">
    <source>
        <dbReference type="Proteomes" id="UP000593567"/>
    </source>
</evidence>
<organism evidence="2 3">
    <name type="scientific">Bugula neritina</name>
    <name type="common">Brown bryozoan</name>
    <name type="synonym">Sertularia neritina</name>
    <dbReference type="NCBI Taxonomy" id="10212"/>
    <lineage>
        <taxon>Eukaryota</taxon>
        <taxon>Metazoa</taxon>
        <taxon>Spiralia</taxon>
        <taxon>Lophotrochozoa</taxon>
        <taxon>Bryozoa</taxon>
        <taxon>Gymnolaemata</taxon>
        <taxon>Cheilostomatida</taxon>
        <taxon>Flustrina</taxon>
        <taxon>Buguloidea</taxon>
        <taxon>Bugulidae</taxon>
        <taxon>Bugula</taxon>
    </lineage>
</organism>
<reference evidence="2" key="1">
    <citation type="submission" date="2020-06" db="EMBL/GenBank/DDBJ databases">
        <title>Draft genome of Bugula neritina, a colonial animal packing powerful symbionts and potential medicines.</title>
        <authorList>
            <person name="Rayko M."/>
        </authorList>
    </citation>
    <scope>NUCLEOTIDE SEQUENCE [LARGE SCALE GENOMIC DNA]</scope>
    <source>
        <strain evidence="2">Kwan_BN1</strain>
    </source>
</reference>
<keyword evidence="1" id="KW-0732">Signal</keyword>
<feature type="signal peptide" evidence="1">
    <location>
        <begin position="1"/>
        <end position="20"/>
    </location>
</feature>
<dbReference type="AlphaFoldDB" id="A0A7J7JUQ0"/>
<feature type="chain" id="PRO_5029602785" evidence="1">
    <location>
        <begin position="21"/>
        <end position="68"/>
    </location>
</feature>
<proteinExistence type="predicted"/>
<sequence>MKLLVILFLGIVALLQVVRGQYCPHAFSNKYLVPCEKDSICYPGELCCNHLHTNNLYCVKSLPYPTRG</sequence>
<keyword evidence="3" id="KW-1185">Reference proteome</keyword>